<reference evidence="22" key="2">
    <citation type="submission" date="2023-06" db="EMBL/GenBank/DDBJ databases">
        <authorList>
            <consortium name="Lawrence Berkeley National Laboratory"/>
            <person name="Haridas S."/>
            <person name="Hensen N."/>
            <person name="Bonometti L."/>
            <person name="Westerberg I."/>
            <person name="Brannstrom I.O."/>
            <person name="Guillou S."/>
            <person name="Cros-Aarteil S."/>
            <person name="Calhoun S."/>
            <person name="Kuo A."/>
            <person name="Mondo S."/>
            <person name="Pangilinan J."/>
            <person name="Riley R."/>
            <person name="Labutti K."/>
            <person name="Andreopoulos B."/>
            <person name="Lipzen A."/>
            <person name="Chen C."/>
            <person name="Yanf M."/>
            <person name="Daum C."/>
            <person name="Ng V."/>
            <person name="Clum A."/>
            <person name="Steindorff A."/>
            <person name="Ohm R."/>
            <person name="Martin F."/>
            <person name="Silar P."/>
            <person name="Natvig D."/>
            <person name="Lalanne C."/>
            <person name="Gautier V."/>
            <person name="Ament-Velasquez S.L."/>
            <person name="Kruys A."/>
            <person name="Hutchinson M.I."/>
            <person name="Powell A.J."/>
            <person name="Barry K."/>
            <person name="Miller A.N."/>
            <person name="Grigoriev I.V."/>
            <person name="Debuchy R."/>
            <person name="Gladieux P."/>
            <person name="Thoren M.H."/>
            <person name="Johannesson H."/>
        </authorList>
    </citation>
    <scope>NUCLEOTIDE SEQUENCE</scope>
    <source>
        <strain evidence="22">CBS 118394</strain>
    </source>
</reference>
<evidence type="ECO:0000256" key="3">
    <source>
        <dbReference type="ARBA" id="ARBA00003530"/>
    </source>
</evidence>
<dbReference type="GO" id="GO:0004135">
    <property type="term" value="F:amylo-alpha-1,6-glucosidase activity"/>
    <property type="evidence" value="ECO:0007669"/>
    <property type="project" value="UniProtKB-EC"/>
</dbReference>
<dbReference type="Proteomes" id="UP001283341">
    <property type="component" value="Unassembled WGS sequence"/>
</dbReference>
<keyword evidence="8" id="KW-0963">Cytoplasm</keyword>
<evidence type="ECO:0000259" key="20">
    <source>
        <dbReference type="Pfam" id="PF14701"/>
    </source>
</evidence>
<feature type="domain" description="Glycogen debranching enzyme C-terminal" evidence="18">
    <location>
        <begin position="1098"/>
        <end position="1554"/>
    </location>
</feature>
<evidence type="ECO:0000259" key="21">
    <source>
        <dbReference type="Pfam" id="PF14702"/>
    </source>
</evidence>
<evidence type="ECO:0000256" key="12">
    <source>
        <dbReference type="ARBA" id="ARBA00023056"/>
    </source>
</evidence>
<evidence type="ECO:0000256" key="7">
    <source>
        <dbReference type="ARBA" id="ARBA00020723"/>
    </source>
</evidence>
<gene>
    <name evidence="22" type="ORF">B0H66DRAFT_39266</name>
</gene>
<comment type="function">
    <text evidence="3">Multifunctional enzyme acting as 1,4-alpha-D-glucan:1,4-alpha-D-glucan 4-alpha-D-glycosyltransferase and amylo-1,6-glucosidase in glycogen degradation.</text>
</comment>
<proteinExistence type="inferred from homology"/>
<dbReference type="InterPro" id="IPR032788">
    <property type="entry name" value="AGL_central"/>
</dbReference>
<accession>A0AAE0MG77</accession>
<evidence type="ECO:0000256" key="11">
    <source>
        <dbReference type="ARBA" id="ARBA00022801"/>
    </source>
</evidence>
<dbReference type="Gene3D" id="1.50.10.10">
    <property type="match status" value="1"/>
</dbReference>
<evidence type="ECO:0000256" key="10">
    <source>
        <dbReference type="ARBA" id="ARBA00022679"/>
    </source>
</evidence>
<dbReference type="SUPFAM" id="SSF48208">
    <property type="entry name" value="Six-hairpin glycosidases"/>
    <property type="match status" value="1"/>
</dbReference>
<dbReference type="InterPro" id="IPR032790">
    <property type="entry name" value="GDE_C"/>
</dbReference>
<evidence type="ECO:0000256" key="15">
    <source>
        <dbReference type="ARBA" id="ARBA00025780"/>
    </source>
</evidence>
<evidence type="ECO:0000259" key="19">
    <source>
        <dbReference type="Pfam" id="PF14699"/>
    </source>
</evidence>
<evidence type="ECO:0000256" key="4">
    <source>
        <dbReference type="ARBA" id="ARBA00004496"/>
    </source>
</evidence>
<dbReference type="InterPro" id="IPR029436">
    <property type="entry name" value="AGL_euk_N"/>
</dbReference>
<evidence type="ECO:0000256" key="2">
    <source>
        <dbReference type="ARBA" id="ARBA00000927"/>
    </source>
</evidence>
<evidence type="ECO:0000256" key="16">
    <source>
        <dbReference type="ARBA" id="ARBA00031477"/>
    </source>
</evidence>
<organism evidence="22 23">
    <name type="scientific">Apodospora peruviana</name>
    <dbReference type="NCBI Taxonomy" id="516989"/>
    <lineage>
        <taxon>Eukaryota</taxon>
        <taxon>Fungi</taxon>
        <taxon>Dikarya</taxon>
        <taxon>Ascomycota</taxon>
        <taxon>Pezizomycotina</taxon>
        <taxon>Sordariomycetes</taxon>
        <taxon>Sordariomycetidae</taxon>
        <taxon>Sordariales</taxon>
        <taxon>Lasiosphaeriaceae</taxon>
        <taxon>Apodospora</taxon>
    </lineage>
</organism>
<evidence type="ECO:0000256" key="8">
    <source>
        <dbReference type="ARBA" id="ARBA00022490"/>
    </source>
</evidence>
<evidence type="ECO:0000256" key="5">
    <source>
        <dbReference type="ARBA" id="ARBA00012560"/>
    </source>
</evidence>
<comment type="catalytic activity">
    <reaction evidence="2">
        <text>Hydrolysis of (1-&gt;6)-alpha-D-glucosidic branch linkages in glycogen phosphorylase limit dextrin.</text>
        <dbReference type="EC" id="3.2.1.33"/>
    </reaction>
</comment>
<feature type="domain" description="Glycogen debranching enzyme glucanotransferase" evidence="20">
    <location>
        <begin position="145"/>
        <end position="589"/>
    </location>
</feature>
<keyword evidence="9" id="KW-0328">Glycosyltransferase</keyword>
<comment type="caution">
    <text evidence="22">The sequence shown here is derived from an EMBL/GenBank/DDBJ whole genome shotgun (WGS) entry which is preliminary data.</text>
</comment>
<keyword evidence="10" id="KW-0808">Transferase</keyword>
<dbReference type="PANTHER" id="PTHR10569">
    <property type="entry name" value="GLYCOGEN DEBRANCHING ENZYME"/>
    <property type="match status" value="1"/>
</dbReference>
<dbReference type="EC" id="3.2.1.33" evidence="6"/>
<keyword evidence="11" id="KW-0378">Hydrolase</keyword>
<dbReference type="InterPro" id="IPR012341">
    <property type="entry name" value="6hp_glycosidase-like_sf"/>
</dbReference>
<feature type="domain" description="Eukaryotic glycogen debranching enzyme N-terminal" evidence="19">
    <location>
        <begin position="41"/>
        <end position="141"/>
    </location>
</feature>
<comment type="catalytic activity">
    <reaction evidence="1">
        <text>Transfers a segment of a (1-&gt;4)-alpha-D-glucan to a new position in an acceptor, which may be glucose or a (1-&gt;4)-alpha-D-glucan.</text>
        <dbReference type="EC" id="2.4.1.25"/>
    </reaction>
</comment>
<keyword evidence="13" id="KW-0511">Multifunctional enzyme</keyword>
<evidence type="ECO:0000256" key="14">
    <source>
        <dbReference type="ARBA" id="ARBA00023295"/>
    </source>
</evidence>
<dbReference type="Gene3D" id="3.20.20.80">
    <property type="entry name" value="Glycosidases"/>
    <property type="match status" value="2"/>
</dbReference>
<dbReference type="CDD" id="cd11327">
    <property type="entry name" value="AmyAc_Glg_debranch_2"/>
    <property type="match status" value="1"/>
</dbReference>
<dbReference type="InterPro" id="IPR006421">
    <property type="entry name" value="Glycogen_debranch_met"/>
</dbReference>
<keyword evidence="12" id="KW-0320">Glycogen biosynthesis</keyword>
<reference evidence="22" key="1">
    <citation type="journal article" date="2023" name="Mol. Phylogenet. Evol.">
        <title>Genome-scale phylogeny and comparative genomics of the fungal order Sordariales.</title>
        <authorList>
            <person name="Hensen N."/>
            <person name="Bonometti L."/>
            <person name="Westerberg I."/>
            <person name="Brannstrom I.O."/>
            <person name="Guillou S."/>
            <person name="Cros-Aarteil S."/>
            <person name="Calhoun S."/>
            <person name="Haridas S."/>
            <person name="Kuo A."/>
            <person name="Mondo S."/>
            <person name="Pangilinan J."/>
            <person name="Riley R."/>
            <person name="LaButti K."/>
            <person name="Andreopoulos B."/>
            <person name="Lipzen A."/>
            <person name="Chen C."/>
            <person name="Yan M."/>
            <person name="Daum C."/>
            <person name="Ng V."/>
            <person name="Clum A."/>
            <person name="Steindorff A."/>
            <person name="Ohm R.A."/>
            <person name="Martin F."/>
            <person name="Silar P."/>
            <person name="Natvig D.O."/>
            <person name="Lalanne C."/>
            <person name="Gautier V."/>
            <person name="Ament-Velasquez S.L."/>
            <person name="Kruys A."/>
            <person name="Hutchinson M.I."/>
            <person name="Powell A.J."/>
            <person name="Barry K."/>
            <person name="Miller A.N."/>
            <person name="Grigoriev I.V."/>
            <person name="Debuchy R."/>
            <person name="Gladieux P."/>
            <person name="Hiltunen Thoren M."/>
            <person name="Johannesson H."/>
        </authorList>
    </citation>
    <scope>NUCLEOTIDE SEQUENCE</scope>
    <source>
        <strain evidence="22">CBS 118394</strain>
    </source>
</reference>
<dbReference type="InterPro" id="IPR008928">
    <property type="entry name" value="6-hairpin_glycosidase_sf"/>
</dbReference>
<sequence>MIPKTMVSNEVYLLPLNDDGSPQVAGEYIYIAPKSKDPVTVRFAIEGTSSICRHGSLWVNIPEQGAAFRRDKFREFKLVPDFNRTIEISIPIYEAGAYAFYTTFVELPDLADQLTQANGSSEIKTKKTPLYYIDVAPRLTLDGRPLPLPALSVFSIISKFMGKYPGDWERHLRGISGRGYNMIHFTPLQVRGASNSPYSLYDQLGWDPACFPDGEKDVKKMVESLEKNHSLLSMTDIVLNHTAHNSLWLEDHPEAGYNLTTAPWLESAYLLDTKLLELGLKLEDLGLPTNLESVDDLVKIMDAIKKEVIGQIRLWEYYALDVDRDADAAVAAWAAGKTRFPDNSLGADGPDGLHSQTSKEQASFLIKYALTGMDRLGERFRRRVAPEVSAALLAAIFGKYEGNGDSGNTADQAAARTKIVEILDIVNVPFYQEYDAEVAEILQQLFNRIKYVRLDEHGPRLGPINAENPIIETYFTRLPVNERTSRHKKEDLVLVNNGWVWGGNAMVDNAGPQSRVYLRREVIVWGDCTKLRYGNGPEDSPYLWEHMTKYARLLAKYFAGFRIDNCHSTPLHVAEHILDEARRVRPDLYIVAELFTGSEEVDYVFVKRLGLSALIREAMQAWSTAELSRLVHRHGGRPIGSFEVDEISGADTRSPVKENGEMWPGGAAEKKKQYSRDIIRRIKPCTVQALFMDCTHDNEVPAQKRDARDTLPNAALVSMCSSATGSVMGYDEIYPRLVELVSETRLYTSESSKHPVRVGEGKGGIGGVKKLLNQIHTLMGMDGYDETHIHHEDQYVTVHRVHPGSRKGYFLIAHTAFPGYGNGNGAFNAVHLKGTKARHLGSWMLEVDTSKEAVDEVLGDKKLLRGLPSRVVDLPGIRMEVKGDETIITVRDKFPPGSIALFETWIPAAEHSSGLDTFVTSGAKAAMEELDLVDLNFLLYKCEPEERDASGGRDGVYDIPGYGKTVYAGLQGWWSILKDIIKENNLAHPLCQHLRDGQWALDYTVGRLERASKQDIYARLAKPALWLKERFDAIRVIPSFLLPRYFGLVLRTAYMAAFERGISIMDANVGKGQWFLQSLAMVSAQQTGFVRSASLYPKRLVPSLAAGLPHFAVEWARCWGRDVFISLRGLYLGTGRYDEAKEHILAFASVLKHGMIPNLLGSGNNPRYNSRDSVWFFLQCIQDYTRLVPNGLSILDEKVKRRFLPYDDTYFDSDDPRAYSKESTVSEVIQEVFERHAEGMKFREANAGPGLDMQMSDEGFNIEIKVDWSNGFVFGGNQANCGTWMDKMGESQRAGSKGVPGTPRDGAAVEITGLLYSSLKWLAELSEANKFQHSGVKKADGSEVSFQQWADLIKANFERCYFVPVSPSEDANYDVNPAVVNRRGIYKDLYRSGKEYEDYQLRPNFPIAMTAAPELFDQTHAMHALCVADKVLRGPTGMATLDPSDMNYRPYYRNSEDSEDFATSKGRNYHQGPEWLWPTGFFLRALLKFDLMRRAPKDSEGRTEAFQQVTRRLIGCKQMIERSPWAGLTELTQKNGEDCPDSSPTQAWSAGCLIDLYMDAAEEQAKNDEGIRGGETTSSLPLR</sequence>
<evidence type="ECO:0000259" key="18">
    <source>
        <dbReference type="Pfam" id="PF06202"/>
    </source>
</evidence>
<dbReference type="Pfam" id="PF06202">
    <property type="entry name" value="GDE_C"/>
    <property type="match status" value="1"/>
</dbReference>
<dbReference type="NCBIfam" id="TIGR01531">
    <property type="entry name" value="glyc_debranch"/>
    <property type="match status" value="1"/>
</dbReference>
<dbReference type="InterPro" id="IPR017853">
    <property type="entry name" value="GH"/>
</dbReference>
<dbReference type="GO" id="GO:0005737">
    <property type="term" value="C:cytoplasm"/>
    <property type="evidence" value="ECO:0007669"/>
    <property type="project" value="UniProtKB-SubCell"/>
</dbReference>
<evidence type="ECO:0000256" key="9">
    <source>
        <dbReference type="ARBA" id="ARBA00022676"/>
    </source>
</evidence>
<dbReference type="EMBL" id="JAUEDM010000001">
    <property type="protein sequence ID" value="KAK3329839.1"/>
    <property type="molecule type" value="Genomic_DNA"/>
</dbReference>
<dbReference type="InterPro" id="IPR032792">
    <property type="entry name" value="AGL_glucanoTrfase"/>
</dbReference>
<evidence type="ECO:0000313" key="22">
    <source>
        <dbReference type="EMBL" id="KAK3329839.1"/>
    </source>
</evidence>
<dbReference type="GO" id="GO:0004134">
    <property type="term" value="F:4-alpha-glucanotransferase activity"/>
    <property type="evidence" value="ECO:0007669"/>
    <property type="project" value="UniProtKB-EC"/>
</dbReference>
<comment type="similarity">
    <text evidence="15">Belongs to the glycogen debranching enzyme family.</text>
</comment>
<evidence type="ECO:0000256" key="13">
    <source>
        <dbReference type="ARBA" id="ARBA00023268"/>
    </source>
</evidence>
<keyword evidence="23" id="KW-1185">Reference proteome</keyword>
<dbReference type="InterPro" id="IPR010401">
    <property type="entry name" value="AGL/Gdb1"/>
</dbReference>
<feature type="region of interest" description="Disordered" evidence="17">
    <location>
        <begin position="1564"/>
        <end position="1583"/>
    </location>
</feature>
<feature type="domain" description="Glycogen debranching enzyme central" evidence="21">
    <location>
        <begin position="764"/>
        <end position="1008"/>
    </location>
</feature>
<dbReference type="EC" id="2.4.1.25" evidence="5"/>
<dbReference type="FunFam" id="3.20.20.80:FF:000242">
    <property type="entry name" value="Glycogen debranching enzyme Gdb1, putative"/>
    <property type="match status" value="1"/>
</dbReference>
<dbReference type="PANTHER" id="PTHR10569:SF2">
    <property type="entry name" value="GLYCOGEN DEBRANCHING ENZYME"/>
    <property type="match status" value="1"/>
</dbReference>
<dbReference type="FunFam" id="1.50.10.10:FF:000039">
    <property type="entry name" value="Glycogen debranching enzyme Gdb1, putative"/>
    <property type="match status" value="1"/>
</dbReference>
<evidence type="ECO:0000256" key="1">
    <source>
        <dbReference type="ARBA" id="ARBA00000439"/>
    </source>
</evidence>
<evidence type="ECO:0000313" key="23">
    <source>
        <dbReference type="Proteomes" id="UP001283341"/>
    </source>
</evidence>
<evidence type="ECO:0000256" key="6">
    <source>
        <dbReference type="ARBA" id="ARBA00012778"/>
    </source>
</evidence>
<dbReference type="GO" id="GO:0005980">
    <property type="term" value="P:glycogen catabolic process"/>
    <property type="evidence" value="ECO:0007669"/>
    <property type="project" value="InterPro"/>
</dbReference>
<name>A0AAE0MG77_9PEZI</name>
<protein>
    <recommendedName>
        <fullName evidence="7">Glycogen debranching enzyme</fullName>
        <ecNumber evidence="5">2.4.1.25</ecNumber>
        <ecNumber evidence="6">3.2.1.33</ecNumber>
    </recommendedName>
    <alternativeName>
        <fullName evidence="16">Glycogen debrancher</fullName>
    </alternativeName>
</protein>
<dbReference type="Pfam" id="PF14701">
    <property type="entry name" value="hDGE_amylase"/>
    <property type="match status" value="1"/>
</dbReference>
<dbReference type="Pfam" id="PF14702">
    <property type="entry name" value="hGDE_central"/>
    <property type="match status" value="1"/>
</dbReference>
<dbReference type="SUPFAM" id="SSF51445">
    <property type="entry name" value="(Trans)glycosidases"/>
    <property type="match status" value="1"/>
</dbReference>
<keyword evidence="14" id="KW-0326">Glycosidase</keyword>
<dbReference type="GO" id="GO:0005978">
    <property type="term" value="P:glycogen biosynthetic process"/>
    <property type="evidence" value="ECO:0007669"/>
    <property type="project" value="UniProtKB-KW"/>
</dbReference>
<comment type="subcellular location">
    <subcellularLocation>
        <location evidence="4">Cytoplasm</location>
    </subcellularLocation>
</comment>
<dbReference type="Pfam" id="PF14699">
    <property type="entry name" value="hGDE_N"/>
    <property type="match status" value="1"/>
</dbReference>
<evidence type="ECO:0000256" key="17">
    <source>
        <dbReference type="SAM" id="MobiDB-lite"/>
    </source>
</evidence>